<proteinExistence type="inferred from homology"/>
<keyword evidence="2" id="KW-0808">Transferase</keyword>
<dbReference type="AlphaFoldDB" id="A0A285HRV9"/>
<comment type="similarity">
    <text evidence="6">Belongs to the DNA polymerase HolA subunit family.</text>
</comment>
<evidence type="ECO:0000256" key="3">
    <source>
        <dbReference type="ARBA" id="ARBA00022695"/>
    </source>
</evidence>
<sequence>MKLASREIARYAGKPDASSTGILLYGPDAMRIALRRQEIIANLTGPQADEEMRLSRMQGAELRRDTAKLIDAMKAQSFFAGPRVVFVEEVTETCAPAILAALEEWQPGDAQLVITAGQLKPTSKIRKAFEGHRNAHACGIYDDPPSREEIEATLAKAGLRKLPPDTLRDLTNLALALDPGDFRQTVEKLALYKHGDDTPLTGEEIALCAPASTEAELDDVLHAVAEARAAEIGPVMRRLKAQGVNPTGLCIAALRHFRTLYAVASHPGGPGEGIGKLRPPVFGPRRDRIMRQAGAWGAPKLEQALSLVIETDLALRSAGATAPDLALVERMLIRLAMLGRPR</sequence>
<keyword evidence="3" id="KW-0548">Nucleotidyltransferase</keyword>
<dbReference type="OrthoDB" id="9804983at2"/>
<dbReference type="EMBL" id="PGTD01000017">
    <property type="protein sequence ID" value="PJE27724.1"/>
    <property type="molecule type" value="Genomic_DNA"/>
</dbReference>
<keyword evidence="4" id="KW-0235">DNA replication</keyword>
<keyword evidence="11" id="KW-1185">Reference proteome</keyword>
<dbReference type="Proteomes" id="UP000231702">
    <property type="component" value="Unassembled WGS sequence"/>
</dbReference>
<evidence type="ECO:0000313" key="10">
    <source>
        <dbReference type="Proteomes" id="UP000231655"/>
    </source>
</evidence>
<dbReference type="PANTHER" id="PTHR34388">
    <property type="entry name" value="DNA POLYMERASE III SUBUNIT DELTA"/>
    <property type="match status" value="1"/>
</dbReference>
<dbReference type="GO" id="GO:0003677">
    <property type="term" value="F:DNA binding"/>
    <property type="evidence" value="ECO:0007669"/>
    <property type="project" value="InterPro"/>
</dbReference>
<evidence type="ECO:0000256" key="7">
    <source>
        <dbReference type="ARBA" id="ARBA00049244"/>
    </source>
</evidence>
<organism evidence="9 10">
    <name type="scientific">Pseudooceanicola antarcticus</name>
    <dbReference type="NCBI Taxonomy" id="1247613"/>
    <lineage>
        <taxon>Bacteria</taxon>
        <taxon>Pseudomonadati</taxon>
        <taxon>Pseudomonadota</taxon>
        <taxon>Alphaproteobacteria</taxon>
        <taxon>Rhodobacterales</taxon>
        <taxon>Paracoccaceae</taxon>
        <taxon>Pseudooceanicola</taxon>
    </lineage>
</organism>
<dbReference type="GO" id="GO:0003887">
    <property type="term" value="F:DNA-directed DNA polymerase activity"/>
    <property type="evidence" value="ECO:0007669"/>
    <property type="project" value="UniProtKB-KW"/>
</dbReference>
<dbReference type="GO" id="GO:0006261">
    <property type="term" value="P:DNA-templated DNA replication"/>
    <property type="evidence" value="ECO:0007669"/>
    <property type="project" value="TreeGrafter"/>
</dbReference>
<accession>A0A285HRV9</accession>
<evidence type="ECO:0000256" key="5">
    <source>
        <dbReference type="ARBA" id="ARBA00022932"/>
    </source>
</evidence>
<evidence type="ECO:0000256" key="4">
    <source>
        <dbReference type="ARBA" id="ARBA00022705"/>
    </source>
</evidence>
<dbReference type="SUPFAM" id="SSF48019">
    <property type="entry name" value="post-AAA+ oligomerization domain-like"/>
    <property type="match status" value="1"/>
</dbReference>
<dbReference type="Proteomes" id="UP000231655">
    <property type="component" value="Unassembled WGS sequence"/>
</dbReference>
<dbReference type="EMBL" id="OBEA01000001">
    <property type="protein sequence ID" value="SNY37461.1"/>
    <property type="molecule type" value="Genomic_DNA"/>
</dbReference>
<evidence type="ECO:0000313" key="8">
    <source>
        <dbReference type="EMBL" id="PJE27724.1"/>
    </source>
</evidence>
<dbReference type="InterPro" id="IPR005790">
    <property type="entry name" value="DNA_polIII_delta"/>
</dbReference>
<evidence type="ECO:0000313" key="9">
    <source>
        <dbReference type="EMBL" id="SNY37461.1"/>
    </source>
</evidence>
<dbReference type="EC" id="2.7.7.7" evidence="1"/>
<keyword evidence="5" id="KW-0239">DNA-directed DNA polymerase</keyword>
<name>A0A285HRV9_9RHOB</name>
<comment type="catalytic activity">
    <reaction evidence="7">
        <text>DNA(n) + a 2'-deoxyribonucleoside 5'-triphosphate = DNA(n+1) + diphosphate</text>
        <dbReference type="Rhea" id="RHEA:22508"/>
        <dbReference type="Rhea" id="RHEA-COMP:17339"/>
        <dbReference type="Rhea" id="RHEA-COMP:17340"/>
        <dbReference type="ChEBI" id="CHEBI:33019"/>
        <dbReference type="ChEBI" id="CHEBI:61560"/>
        <dbReference type="ChEBI" id="CHEBI:173112"/>
        <dbReference type="EC" id="2.7.7.7"/>
    </reaction>
</comment>
<dbReference type="SUPFAM" id="SSF52540">
    <property type="entry name" value="P-loop containing nucleoside triphosphate hydrolases"/>
    <property type="match status" value="1"/>
</dbReference>
<evidence type="ECO:0000256" key="1">
    <source>
        <dbReference type="ARBA" id="ARBA00012417"/>
    </source>
</evidence>
<evidence type="ECO:0000313" key="11">
    <source>
        <dbReference type="Proteomes" id="UP000231702"/>
    </source>
</evidence>
<dbReference type="PANTHER" id="PTHR34388:SF1">
    <property type="entry name" value="DNA POLYMERASE III SUBUNIT DELTA"/>
    <property type="match status" value="1"/>
</dbReference>
<dbReference type="NCBIfam" id="TIGR01128">
    <property type="entry name" value="holA"/>
    <property type="match status" value="1"/>
</dbReference>
<dbReference type="RefSeq" id="WP_097144116.1">
    <property type="nucleotide sequence ID" value="NZ_OBEA01000001.1"/>
</dbReference>
<dbReference type="Gene3D" id="3.40.50.300">
    <property type="entry name" value="P-loop containing nucleotide triphosphate hydrolases"/>
    <property type="match status" value="1"/>
</dbReference>
<evidence type="ECO:0000256" key="6">
    <source>
        <dbReference type="ARBA" id="ARBA00034754"/>
    </source>
</evidence>
<dbReference type="InterPro" id="IPR008921">
    <property type="entry name" value="DNA_pol3_clamp-load_cplx_C"/>
</dbReference>
<protein>
    <recommendedName>
        <fullName evidence="1">DNA-directed DNA polymerase</fullName>
        <ecNumber evidence="1">2.7.7.7</ecNumber>
    </recommendedName>
</protein>
<gene>
    <name evidence="8" type="ORF">CVM39_14195</name>
    <name evidence="9" type="ORF">SAMN06297129_0317</name>
</gene>
<evidence type="ECO:0000256" key="2">
    <source>
        <dbReference type="ARBA" id="ARBA00022679"/>
    </source>
</evidence>
<dbReference type="GO" id="GO:0009360">
    <property type="term" value="C:DNA polymerase III complex"/>
    <property type="evidence" value="ECO:0007669"/>
    <property type="project" value="TreeGrafter"/>
</dbReference>
<reference evidence="8 11" key="2">
    <citation type="journal article" date="2018" name="Int. J. Syst. Evol. Microbiol.">
        <title>Pseudooceanicola lipolyticus sp. nov., a marine alphaproteobacterium, reclassification of Oceanicola flagellatus as Pseudooceanicola flagellatus comb. nov. and emended description of the genus Pseudooceanicola.</title>
        <authorList>
            <person name="Huang M.-M."/>
            <person name="Guo L.-L."/>
            <person name="Wu Y.-H."/>
            <person name="Lai Q.-L."/>
            <person name="Shao Z.-Z."/>
            <person name="Wang C.-S."/>
            <person name="Wu M."/>
            <person name="Xu X.-W."/>
        </authorList>
    </citation>
    <scope>NUCLEOTIDE SEQUENCE [LARGE SCALE GENOMIC DNA]</scope>
    <source>
        <strain evidence="8 11">Ar-45</strain>
    </source>
</reference>
<dbReference type="Gene3D" id="1.20.272.10">
    <property type="match status" value="1"/>
</dbReference>
<reference evidence="9 10" key="1">
    <citation type="submission" date="2017-09" db="EMBL/GenBank/DDBJ databases">
        <authorList>
            <person name="Ehlers B."/>
            <person name="Leendertz F.H."/>
        </authorList>
    </citation>
    <scope>NUCLEOTIDE SEQUENCE [LARGE SCALE GENOMIC DNA]</scope>
    <source>
        <strain evidence="9 10">CGMCC 1.12662</strain>
    </source>
</reference>
<dbReference type="InterPro" id="IPR027417">
    <property type="entry name" value="P-loop_NTPase"/>
</dbReference>